<organism evidence="2 3">
    <name type="scientific">Carnobacterium viridans</name>
    <dbReference type="NCBI Taxonomy" id="174587"/>
    <lineage>
        <taxon>Bacteria</taxon>
        <taxon>Bacillati</taxon>
        <taxon>Bacillota</taxon>
        <taxon>Bacilli</taxon>
        <taxon>Lactobacillales</taxon>
        <taxon>Carnobacteriaceae</taxon>
        <taxon>Carnobacterium</taxon>
    </lineage>
</organism>
<keyword evidence="3" id="KW-1185">Reference proteome</keyword>
<dbReference type="PROSITE" id="PS50943">
    <property type="entry name" value="HTH_CROC1"/>
    <property type="match status" value="1"/>
</dbReference>
<dbReference type="SMART" id="SM00530">
    <property type="entry name" value="HTH_XRE"/>
    <property type="match status" value="1"/>
</dbReference>
<sequence length="71" mass="8320">MNLWWKIDKQLKEKNLTIYELTKKANIAQNTLYELKSGRANDLRFSTVCKIADVLGISLDEFRTEQKKEEG</sequence>
<reference evidence="3" key="1">
    <citation type="submission" date="2016-10" db="EMBL/GenBank/DDBJ databases">
        <authorList>
            <person name="Varghese N."/>
            <person name="Submissions S."/>
        </authorList>
    </citation>
    <scope>NUCLEOTIDE SEQUENCE [LARGE SCALE GENOMIC DNA]</scope>
    <source>
        <strain evidence="3">MPL-11</strain>
    </source>
</reference>
<feature type="domain" description="HTH cro/C1-type" evidence="1">
    <location>
        <begin position="7"/>
        <end position="62"/>
    </location>
</feature>
<dbReference type="GO" id="GO:0003677">
    <property type="term" value="F:DNA binding"/>
    <property type="evidence" value="ECO:0007669"/>
    <property type="project" value="UniProtKB-KW"/>
</dbReference>
<dbReference type="Gene3D" id="1.10.260.40">
    <property type="entry name" value="lambda repressor-like DNA-binding domains"/>
    <property type="match status" value="1"/>
</dbReference>
<accession>A0A1H0YWA8</accession>
<dbReference type="AlphaFoldDB" id="A0A1H0YWA8"/>
<dbReference type="CDD" id="cd00093">
    <property type="entry name" value="HTH_XRE"/>
    <property type="match status" value="1"/>
</dbReference>
<evidence type="ECO:0000313" key="3">
    <source>
        <dbReference type="Proteomes" id="UP000199481"/>
    </source>
</evidence>
<proteinExistence type="predicted"/>
<dbReference type="RefSeq" id="WP_411155644.1">
    <property type="nucleotide sequence ID" value="NZ_CP084916.1"/>
</dbReference>
<dbReference type="SUPFAM" id="SSF47413">
    <property type="entry name" value="lambda repressor-like DNA-binding domains"/>
    <property type="match status" value="1"/>
</dbReference>
<name>A0A1H0YWA8_9LACT</name>
<dbReference type="InterPro" id="IPR001387">
    <property type="entry name" value="Cro/C1-type_HTH"/>
</dbReference>
<gene>
    <name evidence="2" type="ORF">SAMN04487752_1191</name>
</gene>
<protein>
    <submittedName>
        <fullName evidence="2">Cro/C1-type HTH DNA-binding domain-containing protein</fullName>
    </submittedName>
</protein>
<keyword evidence="2" id="KW-0238">DNA-binding</keyword>
<dbReference type="InterPro" id="IPR010982">
    <property type="entry name" value="Lambda_DNA-bd_dom_sf"/>
</dbReference>
<dbReference type="Proteomes" id="UP000199481">
    <property type="component" value="Unassembled WGS sequence"/>
</dbReference>
<evidence type="ECO:0000259" key="1">
    <source>
        <dbReference type="PROSITE" id="PS50943"/>
    </source>
</evidence>
<dbReference type="Pfam" id="PF13443">
    <property type="entry name" value="HTH_26"/>
    <property type="match status" value="1"/>
</dbReference>
<dbReference type="EMBL" id="FNJW01000008">
    <property type="protein sequence ID" value="SDQ19472.1"/>
    <property type="molecule type" value="Genomic_DNA"/>
</dbReference>
<evidence type="ECO:0000313" key="2">
    <source>
        <dbReference type="EMBL" id="SDQ19472.1"/>
    </source>
</evidence>